<dbReference type="EMBL" id="CAFBME010000017">
    <property type="protein sequence ID" value="CAB4890636.1"/>
    <property type="molecule type" value="Genomic_DNA"/>
</dbReference>
<evidence type="ECO:0000313" key="3">
    <source>
        <dbReference type="EMBL" id="CAB4616147.1"/>
    </source>
</evidence>
<accession>A0A6J6B2W8</accession>
<dbReference type="SUPFAM" id="SSF110738">
    <property type="entry name" value="Glycerate kinase I"/>
    <property type="match status" value="1"/>
</dbReference>
<dbReference type="PIRSF" id="PIRSF006078">
    <property type="entry name" value="GlxK"/>
    <property type="match status" value="1"/>
</dbReference>
<name>A0A6J6B2W8_9ZZZZ</name>
<proteinExistence type="predicted"/>
<dbReference type="EMBL" id="CAEZSC010000022">
    <property type="protein sequence ID" value="CAB4533017.1"/>
    <property type="molecule type" value="Genomic_DNA"/>
</dbReference>
<evidence type="ECO:0000313" key="5">
    <source>
        <dbReference type="EMBL" id="CAB4890636.1"/>
    </source>
</evidence>
<gene>
    <name evidence="1" type="ORF">UFOPK1380_00527</name>
    <name evidence="2" type="ORF">UFOPK1778_00664</name>
    <name evidence="3" type="ORF">UFOPK1863_00721</name>
    <name evidence="4" type="ORF">UFOPK2689_01010</name>
    <name evidence="5" type="ORF">UFOPK3555_00314</name>
    <name evidence="6" type="ORF">UFOPK3874_00355</name>
</gene>
<reference evidence="1" key="1">
    <citation type="submission" date="2020-05" db="EMBL/GenBank/DDBJ databases">
        <authorList>
            <person name="Chiriac C."/>
            <person name="Salcher M."/>
            <person name="Ghai R."/>
            <person name="Kavagutti S V."/>
        </authorList>
    </citation>
    <scope>NUCLEOTIDE SEQUENCE</scope>
</reference>
<dbReference type="EMBL" id="CAEZUY010000062">
    <property type="protein sequence ID" value="CAB4616147.1"/>
    <property type="molecule type" value="Genomic_DNA"/>
</dbReference>
<dbReference type="InterPro" id="IPR004381">
    <property type="entry name" value="Glycerate_kinase"/>
</dbReference>
<dbReference type="AlphaFoldDB" id="A0A6J6B2W8"/>
<dbReference type="InterPro" id="IPR036129">
    <property type="entry name" value="Glycerate_kinase_sf"/>
</dbReference>
<organism evidence="1">
    <name type="scientific">freshwater metagenome</name>
    <dbReference type="NCBI Taxonomy" id="449393"/>
    <lineage>
        <taxon>unclassified sequences</taxon>
        <taxon>metagenomes</taxon>
        <taxon>ecological metagenomes</taxon>
    </lineage>
</organism>
<evidence type="ECO:0000313" key="1">
    <source>
        <dbReference type="EMBL" id="CAB4533017.1"/>
    </source>
</evidence>
<evidence type="ECO:0000313" key="6">
    <source>
        <dbReference type="EMBL" id="CAB4958056.1"/>
    </source>
</evidence>
<dbReference type="InterPro" id="IPR018193">
    <property type="entry name" value="Glyc_kinase_flavodox-like_fold"/>
</dbReference>
<dbReference type="PANTHER" id="PTHR21599">
    <property type="entry name" value="GLYCERATE KINASE"/>
    <property type="match status" value="1"/>
</dbReference>
<dbReference type="Gene3D" id="3.90.1510.10">
    <property type="entry name" value="Glycerate kinase, domain 2"/>
    <property type="match status" value="1"/>
</dbReference>
<dbReference type="EMBL" id="CAEZYL010000074">
    <property type="protein sequence ID" value="CAB4727946.1"/>
    <property type="molecule type" value="Genomic_DNA"/>
</dbReference>
<dbReference type="PANTHER" id="PTHR21599:SF0">
    <property type="entry name" value="GLYCERATE KINASE"/>
    <property type="match status" value="1"/>
</dbReference>
<dbReference type="GO" id="GO:0008887">
    <property type="term" value="F:glycerate kinase activity"/>
    <property type="evidence" value="ECO:0007669"/>
    <property type="project" value="InterPro"/>
</dbReference>
<evidence type="ECO:0000313" key="4">
    <source>
        <dbReference type="EMBL" id="CAB4727946.1"/>
    </source>
</evidence>
<dbReference type="NCBIfam" id="TIGR00045">
    <property type="entry name" value="glycerate kinase"/>
    <property type="match status" value="1"/>
</dbReference>
<dbReference type="GO" id="GO:0031388">
    <property type="term" value="P:organic acid phosphorylation"/>
    <property type="evidence" value="ECO:0007669"/>
    <property type="project" value="InterPro"/>
</dbReference>
<dbReference type="EMBL" id="CAEZUD010000028">
    <property type="protein sequence ID" value="CAB4590398.1"/>
    <property type="molecule type" value="Genomic_DNA"/>
</dbReference>
<dbReference type="EMBL" id="CAFBNS010000042">
    <property type="protein sequence ID" value="CAB4958056.1"/>
    <property type="molecule type" value="Genomic_DNA"/>
</dbReference>
<protein>
    <submittedName>
        <fullName evidence="1">Unannotated protein</fullName>
    </submittedName>
</protein>
<evidence type="ECO:0000313" key="2">
    <source>
        <dbReference type="EMBL" id="CAB4590398.1"/>
    </source>
</evidence>
<dbReference type="Pfam" id="PF02595">
    <property type="entry name" value="Gly_kinase"/>
    <property type="match status" value="2"/>
</dbReference>
<sequence>MKVVIATDSFKGSASAGDLSLWIKEGWLSVRPHDEILCLPMADGGEGSRQVIEASARNLKGAAVIELAEICGITKYSTLDPLGAHTYELGVAIRDAIEAGAKKIILCVGGSASTDAGIGALRALGAKFLDKSGNEIPLGGAGLTQLDAIDFTGLIAGPQDGIIIFSDVTNPLTGKNGAAYVFGPQKGASVEQVELLDEALFNLVRVSGFPETAGSGAAGGTTYGFQLAYDAEVKSGSYEIAQLIGLPDAIASADLVITGEGRYDSQSLQGKVVSTVVSLAGQTPVAYIVGDKGIDFPEGSKGISLTDLAGSSEVAKKESRQWVTESGIKLAKSI</sequence>